<evidence type="ECO:0008006" key="3">
    <source>
        <dbReference type="Google" id="ProtNLM"/>
    </source>
</evidence>
<evidence type="ECO:0000313" key="1">
    <source>
        <dbReference type="EMBL" id="OEU22049.1"/>
    </source>
</evidence>
<evidence type="ECO:0000313" key="2">
    <source>
        <dbReference type="Proteomes" id="UP000095751"/>
    </source>
</evidence>
<protein>
    <recommendedName>
        <fullName evidence="3">Polysaccharide pyruvyl transferase domain-containing protein</fullName>
    </recommendedName>
</protein>
<dbReference type="EMBL" id="KV784353">
    <property type="protein sequence ID" value="OEU22049.1"/>
    <property type="molecule type" value="Genomic_DNA"/>
</dbReference>
<dbReference type="InParanoid" id="A0A1E7FV75"/>
<proteinExistence type="predicted"/>
<reference evidence="1 2" key="1">
    <citation type="submission" date="2016-09" db="EMBL/GenBank/DDBJ databases">
        <title>Extensive genetic diversity and differential bi-allelic expression allows diatom success in the polar Southern Ocean.</title>
        <authorList>
            <consortium name="DOE Joint Genome Institute"/>
            <person name="Mock T."/>
            <person name="Otillar R.P."/>
            <person name="Strauss J."/>
            <person name="Dupont C."/>
            <person name="Frickenhaus S."/>
            <person name="Maumus F."/>
            <person name="Mcmullan M."/>
            <person name="Sanges R."/>
            <person name="Schmutz J."/>
            <person name="Toseland A."/>
            <person name="Valas R."/>
            <person name="Veluchamy A."/>
            <person name="Ward B.J."/>
            <person name="Allen A."/>
            <person name="Barry K."/>
            <person name="Falciatore A."/>
            <person name="Ferrante M."/>
            <person name="Fortunato A.E."/>
            <person name="Gloeckner G."/>
            <person name="Gruber A."/>
            <person name="Hipkin R."/>
            <person name="Janech M."/>
            <person name="Kroth P."/>
            <person name="Leese F."/>
            <person name="Lindquist E."/>
            <person name="Lyon B.R."/>
            <person name="Martin J."/>
            <person name="Mayer C."/>
            <person name="Parker M."/>
            <person name="Quesneville H."/>
            <person name="Raymond J."/>
            <person name="Uhlig C."/>
            <person name="Valentin K.U."/>
            <person name="Worden A.Z."/>
            <person name="Armbrust E.V."/>
            <person name="Bowler C."/>
            <person name="Green B."/>
            <person name="Moulton V."/>
            <person name="Van Oosterhout C."/>
            <person name="Grigoriev I."/>
        </authorList>
    </citation>
    <scope>NUCLEOTIDE SEQUENCE [LARGE SCALE GENOMIC DNA]</scope>
    <source>
        <strain evidence="1 2">CCMP1102</strain>
    </source>
</reference>
<dbReference type="OrthoDB" id="10017533at2759"/>
<dbReference type="KEGG" id="fcy:FRACYDRAFT_166156"/>
<accession>A0A1E7FV75</accession>
<dbReference type="AlphaFoldDB" id="A0A1E7FV75"/>
<gene>
    <name evidence="1" type="ORF">FRACYDRAFT_166156</name>
</gene>
<keyword evidence="2" id="KW-1185">Reference proteome</keyword>
<dbReference type="Proteomes" id="UP000095751">
    <property type="component" value="Unassembled WGS sequence"/>
</dbReference>
<organism evidence="1 2">
    <name type="scientific">Fragilariopsis cylindrus CCMP1102</name>
    <dbReference type="NCBI Taxonomy" id="635003"/>
    <lineage>
        <taxon>Eukaryota</taxon>
        <taxon>Sar</taxon>
        <taxon>Stramenopiles</taxon>
        <taxon>Ochrophyta</taxon>
        <taxon>Bacillariophyta</taxon>
        <taxon>Bacillariophyceae</taxon>
        <taxon>Bacillariophycidae</taxon>
        <taxon>Bacillariales</taxon>
        <taxon>Bacillariaceae</taxon>
        <taxon>Fragilariopsis</taxon>
    </lineage>
</organism>
<sequence>MFKNDEMSLCHITPWANFGDELGPPVVKRILELHFNCSADDLAVSNLKDIYGGGGDNGFLNRTGTKIDTCLMAVGSLWRMLKSGDHIWGTGAAYSKTIEQRCLGRRIEKVANITVYSSRGSNSAKEIGKYCSLNKAHHLNSTTGEEEVAIEGAGDAGFLVPFIFPEYKVVKDDAAVIAAKEKCIIPHKKDEGNREWKNTSQNTKKLTVGIGWVNMTLALQTCGEVVSSSLHGIILSEAFGIASRRLRLSGAPGDFKFNDFYSSLRRSEPHKVGKIEEAFATISQPLNLNDLEEYAKRVLKTFPIHLFHAVGLASEAKEISASQ</sequence>
<name>A0A1E7FV75_9STRA</name>